<dbReference type="GO" id="GO:0019221">
    <property type="term" value="P:cytokine-mediated signaling pathway"/>
    <property type="evidence" value="ECO:0007669"/>
    <property type="project" value="TreeGrafter"/>
</dbReference>
<dbReference type="InterPro" id="IPR007110">
    <property type="entry name" value="Ig-like_dom"/>
</dbReference>
<dbReference type="PANTHER" id="PTHR11738">
    <property type="entry name" value="MHC CLASS I NK CELL RECEPTOR"/>
    <property type="match status" value="1"/>
</dbReference>
<keyword evidence="6" id="KW-1133">Transmembrane helix</keyword>
<evidence type="ECO:0000256" key="3">
    <source>
        <dbReference type="ARBA" id="ARBA00022692"/>
    </source>
</evidence>
<keyword evidence="9" id="KW-0325">Glycoprotein</keyword>
<dbReference type="GeneID" id="113830776"/>
<accession>A0A9J7H6Z4</accession>
<keyword evidence="3" id="KW-0812">Transmembrane</keyword>
<dbReference type="InterPro" id="IPR003598">
    <property type="entry name" value="Ig_sub2"/>
</dbReference>
<dbReference type="InterPro" id="IPR050412">
    <property type="entry name" value="Ig-like_Receptors_ImmuneReg"/>
</dbReference>
<name>A0A9J7H6Z4_CRIGR</name>
<dbReference type="RefSeq" id="XP_035305061.1">
    <property type="nucleotide sequence ID" value="XM_035449170.1"/>
</dbReference>
<gene>
    <name evidence="13" type="primary">LOC113830776</name>
</gene>
<reference evidence="12" key="1">
    <citation type="journal article" date="2018" name="Biotechnol. Bioeng.">
        <title>A reference genome of the Chinese hamster based on a hybrid assembly strategy.</title>
        <authorList>
            <person name="Rupp O."/>
            <person name="MacDonald M.L."/>
            <person name="Li S."/>
            <person name="Dhiman H."/>
            <person name="Polson S."/>
            <person name="Griep S."/>
            <person name="Heffner K."/>
            <person name="Hernandez I."/>
            <person name="Brinkrolf K."/>
            <person name="Jadhav V."/>
            <person name="Samoudi M."/>
            <person name="Hao H."/>
            <person name="Kingham B."/>
            <person name="Goesmann A."/>
            <person name="Betenbaugh M.J."/>
            <person name="Lewis N.E."/>
            <person name="Borth N."/>
            <person name="Lee K.H."/>
        </authorList>
    </citation>
    <scope>NUCLEOTIDE SEQUENCE [LARGE SCALE GENOMIC DNA]</scope>
    <source>
        <strain evidence="12">17A/GY</strain>
    </source>
</reference>
<feature type="domain" description="Ig-like" evidence="11">
    <location>
        <begin position="10"/>
        <end position="94"/>
    </location>
</feature>
<reference evidence="13" key="3">
    <citation type="submission" date="2025-08" db="UniProtKB">
        <authorList>
            <consortium name="RefSeq"/>
        </authorList>
    </citation>
    <scope>IDENTIFICATION</scope>
    <source>
        <strain evidence="13">17A/GY</strain>
        <tissue evidence="13">Liver</tissue>
    </source>
</reference>
<dbReference type="Pfam" id="PF13895">
    <property type="entry name" value="Ig_2"/>
    <property type="match status" value="2"/>
</dbReference>
<evidence type="ECO:0000256" key="10">
    <source>
        <dbReference type="ARBA" id="ARBA00023319"/>
    </source>
</evidence>
<dbReference type="SMART" id="SM00409">
    <property type="entry name" value="IG"/>
    <property type="match status" value="3"/>
</dbReference>
<keyword evidence="7" id="KW-0472">Membrane</keyword>
<dbReference type="AlphaFoldDB" id="A0A9J7H6Z4"/>
<keyword evidence="8" id="KW-1015">Disulfide bond</keyword>
<dbReference type="GO" id="GO:0032396">
    <property type="term" value="F:inhibitory MHC class I receptor activity"/>
    <property type="evidence" value="ECO:0007669"/>
    <property type="project" value="TreeGrafter"/>
</dbReference>
<dbReference type="PROSITE" id="PS50835">
    <property type="entry name" value="IG_LIKE"/>
    <property type="match status" value="1"/>
</dbReference>
<evidence type="ECO:0000256" key="1">
    <source>
        <dbReference type="ARBA" id="ARBA00004162"/>
    </source>
</evidence>
<evidence type="ECO:0000256" key="4">
    <source>
        <dbReference type="ARBA" id="ARBA00022729"/>
    </source>
</evidence>
<dbReference type="CDD" id="cd16843">
    <property type="entry name" value="IgC2_D1_D2_LILR_KIR_like"/>
    <property type="match status" value="1"/>
</dbReference>
<reference evidence="12" key="2">
    <citation type="journal article" date="2020" name="Biotechnol. Bioeng.">
        <title>Chromosome-scale scaffolds for the Chinese hamster reference genome assembly to facilitate the study of the CHO epigenome.</title>
        <authorList>
            <person name="Hilliard W."/>
            <person name="MacDonald M."/>
            <person name="Lee K.H."/>
        </authorList>
    </citation>
    <scope>NUCLEOTIDE SEQUENCE [LARGE SCALE GENOMIC DNA]</scope>
    <source>
        <strain evidence="12">17A/GY</strain>
    </source>
</reference>
<evidence type="ECO:0000313" key="12">
    <source>
        <dbReference type="Proteomes" id="UP001108280"/>
    </source>
</evidence>
<evidence type="ECO:0000256" key="9">
    <source>
        <dbReference type="ARBA" id="ARBA00023180"/>
    </source>
</evidence>
<keyword evidence="10" id="KW-0393">Immunoglobulin domain</keyword>
<dbReference type="InterPro" id="IPR003599">
    <property type="entry name" value="Ig_sub"/>
</dbReference>
<dbReference type="SUPFAM" id="SSF48726">
    <property type="entry name" value="Immunoglobulin"/>
    <property type="match status" value="3"/>
</dbReference>
<dbReference type="GO" id="GO:0002764">
    <property type="term" value="P:immune response-regulating signaling pathway"/>
    <property type="evidence" value="ECO:0007669"/>
    <property type="project" value="TreeGrafter"/>
</dbReference>
<protein>
    <submittedName>
        <fullName evidence="13">Leukocyte immunoglobulin-like receptor subfamily B member 3-like</fullName>
    </submittedName>
</protein>
<evidence type="ECO:0000259" key="11">
    <source>
        <dbReference type="PROSITE" id="PS50835"/>
    </source>
</evidence>
<organism evidence="12 13">
    <name type="scientific">Cricetulus griseus</name>
    <name type="common">Chinese hamster</name>
    <name type="synonym">Cricetulus barabensis griseus</name>
    <dbReference type="NCBI Taxonomy" id="10029"/>
    <lineage>
        <taxon>Eukaryota</taxon>
        <taxon>Metazoa</taxon>
        <taxon>Chordata</taxon>
        <taxon>Craniata</taxon>
        <taxon>Vertebrata</taxon>
        <taxon>Euteleostomi</taxon>
        <taxon>Mammalia</taxon>
        <taxon>Eutheria</taxon>
        <taxon>Euarchontoglires</taxon>
        <taxon>Glires</taxon>
        <taxon>Rodentia</taxon>
        <taxon>Myomorpha</taxon>
        <taxon>Muroidea</taxon>
        <taxon>Cricetidae</taxon>
        <taxon>Cricetinae</taxon>
        <taxon>Cricetulus</taxon>
    </lineage>
</organism>
<dbReference type="Proteomes" id="UP001108280">
    <property type="component" value="Chromosome 9"/>
</dbReference>
<keyword evidence="12" id="KW-1185">Reference proteome</keyword>
<evidence type="ECO:0000256" key="6">
    <source>
        <dbReference type="ARBA" id="ARBA00022989"/>
    </source>
</evidence>
<comment type="subcellular location">
    <subcellularLocation>
        <location evidence="1">Cell membrane</location>
        <topology evidence="1">Single-pass membrane protein</topology>
    </subcellularLocation>
</comment>
<proteinExistence type="predicted"/>
<dbReference type="OrthoDB" id="9633619at2759"/>
<dbReference type="InterPro" id="IPR036179">
    <property type="entry name" value="Ig-like_dom_sf"/>
</dbReference>
<keyword evidence="2" id="KW-1003">Cell membrane</keyword>
<dbReference type="GO" id="GO:0005886">
    <property type="term" value="C:plasma membrane"/>
    <property type="evidence" value="ECO:0007669"/>
    <property type="project" value="UniProtKB-SubCell"/>
</dbReference>
<dbReference type="SMART" id="SM00408">
    <property type="entry name" value="IGc2"/>
    <property type="match status" value="2"/>
</dbReference>
<sequence>MVLAGDFYKPMIRAQPNNVVAIGEEVTIICEGPSDAQKFYLFKEGNPRSKILKIYEDTEEKEFFISSIESHNAGQYWCNYKSPAGISKNSDTLELVVTGKLPKPILRADPGSVVSRGNAVIIWCKGAMQTQICFLHKEGSPAPLDQQSPRGTLNNAQFSITSVEKNHAGQYRCYCYNSAGWSEGSDALELVVTGVYQSKVSLSAQPSPVVASGGDVTLQCSSQERYNKFILMKEGQKSPWLWASWNANTGVFQALFRVGPVTPNQRWRFTCYGYYVYNPQMWSAPSDHLELLVSGTLQKPNIWAEPGSVIACDNLL</sequence>
<evidence type="ECO:0000256" key="5">
    <source>
        <dbReference type="ARBA" id="ARBA00022737"/>
    </source>
</evidence>
<dbReference type="KEGG" id="cge:113830776"/>
<evidence type="ECO:0000313" key="13">
    <source>
        <dbReference type="RefSeq" id="XP_035305061.1"/>
    </source>
</evidence>
<evidence type="ECO:0000256" key="2">
    <source>
        <dbReference type="ARBA" id="ARBA00022475"/>
    </source>
</evidence>
<dbReference type="PANTHER" id="PTHR11738:SF179">
    <property type="entry name" value="LEUKOCYTE IMMUNOGLOBULIN-LIKE RECEPTOR SUBFAMILY A MEMBER 5"/>
    <property type="match status" value="1"/>
</dbReference>
<dbReference type="Gene3D" id="2.60.40.10">
    <property type="entry name" value="Immunoglobulins"/>
    <property type="match status" value="3"/>
</dbReference>
<evidence type="ECO:0000256" key="7">
    <source>
        <dbReference type="ARBA" id="ARBA00023136"/>
    </source>
</evidence>
<dbReference type="InterPro" id="IPR013783">
    <property type="entry name" value="Ig-like_fold"/>
</dbReference>
<keyword evidence="4" id="KW-0732">Signal</keyword>
<evidence type="ECO:0000256" key="8">
    <source>
        <dbReference type="ARBA" id="ARBA00023157"/>
    </source>
</evidence>
<keyword evidence="5" id="KW-0677">Repeat</keyword>
<dbReference type="FunFam" id="2.60.40.10:FF:000049">
    <property type="entry name" value="Leukocyte immunoglobulin-like receptor subfamily B member 1"/>
    <property type="match status" value="3"/>
</dbReference>